<proteinExistence type="predicted"/>
<gene>
    <name evidence="3" type="ORF">BCR33DRAFT_656920</name>
</gene>
<dbReference type="Proteomes" id="UP000193642">
    <property type="component" value="Unassembled WGS sequence"/>
</dbReference>
<dbReference type="OrthoDB" id="408631at2759"/>
<dbReference type="Gene3D" id="3.40.50.1820">
    <property type="entry name" value="alpha/beta hydrolase"/>
    <property type="match status" value="1"/>
</dbReference>
<evidence type="ECO:0000259" key="2">
    <source>
        <dbReference type="Pfam" id="PF07859"/>
    </source>
</evidence>
<evidence type="ECO:0000313" key="4">
    <source>
        <dbReference type="Proteomes" id="UP000193642"/>
    </source>
</evidence>
<dbReference type="PANTHER" id="PTHR48081:SF8">
    <property type="entry name" value="ALPHA_BETA HYDROLASE FOLD-3 DOMAIN-CONTAINING PROTEIN-RELATED"/>
    <property type="match status" value="1"/>
</dbReference>
<keyword evidence="1 3" id="KW-0378">Hydrolase</keyword>
<evidence type="ECO:0000256" key="1">
    <source>
        <dbReference type="ARBA" id="ARBA00022801"/>
    </source>
</evidence>
<dbReference type="InterPro" id="IPR050300">
    <property type="entry name" value="GDXG_lipolytic_enzyme"/>
</dbReference>
<accession>A0A1Y2CSR2</accession>
<sequence length="296" mass="32801">MKEDSCVTLYLHGGAHMIGSPGSHRDLISSLSKSVNGPVLAIDYKKSPDAMFPVAIFEAIQAYRNLLTENPSCIYPTSSKFFINPNSPYKFKPSQIVVMGDSSGGCLTLQTLLLIADLGLPTPKCAVLMSPQTDMLMSSETMTSNWDSDILCFDRVGYVFGKIAYAGERFSPVHPVVSPCYQTDFRGLPPVLIQVGDAEVLLGDTKRLFEGMRRYGGVDVEMQVWKDCFHVWHAFAGFIGDAAHEAINEVGEFVRRVEGFIECRNDDRSTKFVTLRNGGKVIKVEGKRRKRRVGKS</sequence>
<name>A0A1Y2CSR2_9FUNG</name>
<dbReference type="Pfam" id="PF07859">
    <property type="entry name" value="Abhydrolase_3"/>
    <property type="match status" value="1"/>
</dbReference>
<dbReference type="EMBL" id="MCGO01000008">
    <property type="protein sequence ID" value="ORY50078.1"/>
    <property type="molecule type" value="Genomic_DNA"/>
</dbReference>
<dbReference type="AlphaFoldDB" id="A0A1Y2CSR2"/>
<dbReference type="GO" id="GO:0016787">
    <property type="term" value="F:hydrolase activity"/>
    <property type="evidence" value="ECO:0007669"/>
    <property type="project" value="UniProtKB-KW"/>
</dbReference>
<dbReference type="InterPro" id="IPR029058">
    <property type="entry name" value="AB_hydrolase_fold"/>
</dbReference>
<dbReference type="SUPFAM" id="SSF53474">
    <property type="entry name" value="alpha/beta-Hydrolases"/>
    <property type="match status" value="1"/>
</dbReference>
<dbReference type="InterPro" id="IPR013094">
    <property type="entry name" value="AB_hydrolase_3"/>
</dbReference>
<dbReference type="STRING" id="329046.A0A1Y2CSR2"/>
<dbReference type="PANTHER" id="PTHR48081">
    <property type="entry name" value="AB HYDROLASE SUPERFAMILY PROTEIN C4A8.06C"/>
    <property type="match status" value="1"/>
</dbReference>
<organism evidence="3 4">
    <name type="scientific">Rhizoclosmatium globosum</name>
    <dbReference type="NCBI Taxonomy" id="329046"/>
    <lineage>
        <taxon>Eukaryota</taxon>
        <taxon>Fungi</taxon>
        <taxon>Fungi incertae sedis</taxon>
        <taxon>Chytridiomycota</taxon>
        <taxon>Chytridiomycota incertae sedis</taxon>
        <taxon>Chytridiomycetes</taxon>
        <taxon>Chytridiales</taxon>
        <taxon>Chytriomycetaceae</taxon>
        <taxon>Rhizoclosmatium</taxon>
    </lineage>
</organism>
<feature type="domain" description="Alpha/beta hydrolase fold-3" evidence="2">
    <location>
        <begin position="9"/>
        <end position="233"/>
    </location>
</feature>
<comment type="caution">
    <text evidence="3">The sequence shown here is derived from an EMBL/GenBank/DDBJ whole genome shotgun (WGS) entry which is preliminary data.</text>
</comment>
<keyword evidence="4" id="KW-1185">Reference proteome</keyword>
<reference evidence="3 4" key="1">
    <citation type="submission" date="2016-07" db="EMBL/GenBank/DDBJ databases">
        <title>Pervasive Adenine N6-methylation of Active Genes in Fungi.</title>
        <authorList>
            <consortium name="DOE Joint Genome Institute"/>
            <person name="Mondo S.J."/>
            <person name="Dannebaum R.O."/>
            <person name="Kuo R.C."/>
            <person name="Labutti K."/>
            <person name="Haridas S."/>
            <person name="Kuo A."/>
            <person name="Salamov A."/>
            <person name="Ahrendt S.R."/>
            <person name="Lipzen A."/>
            <person name="Sullivan W."/>
            <person name="Andreopoulos W.B."/>
            <person name="Clum A."/>
            <person name="Lindquist E."/>
            <person name="Daum C."/>
            <person name="Ramamoorthy G.K."/>
            <person name="Gryganskyi A."/>
            <person name="Culley D."/>
            <person name="Magnuson J.K."/>
            <person name="James T.Y."/>
            <person name="O'Malley M.A."/>
            <person name="Stajich J.E."/>
            <person name="Spatafora J.W."/>
            <person name="Visel A."/>
            <person name="Grigoriev I.V."/>
        </authorList>
    </citation>
    <scope>NUCLEOTIDE SEQUENCE [LARGE SCALE GENOMIC DNA]</scope>
    <source>
        <strain evidence="3 4">JEL800</strain>
    </source>
</reference>
<protein>
    <submittedName>
        <fullName evidence="3">Alpha/beta-hydrolase</fullName>
    </submittedName>
</protein>
<evidence type="ECO:0000313" key="3">
    <source>
        <dbReference type="EMBL" id="ORY50078.1"/>
    </source>
</evidence>